<dbReference type="Pfam" id="PF25298">
    <property type="entry name" value="Baculo_FP_2nd"/>
    <property type="match status" value="1"/>
</dbReference>
<dbReference type="InterPro" id="IPR011011">
    <property type="entry name" value="Znf_FYVE_PHD"/>
</dbReference>
<name>A0ABM4AKT2_VANTA</name>
<dbReference type="SMART" id="SM00249">
    <property type="entry name" value="PHD"/>
    <property type="match status" value="1"/>
</dbReference>
<dbReference type="CDD" id="cd15489">
    <property type="entry name" value="PHD_SF"/>
    <property type="match status" value="1"/>
</dbReference>
<dbReference type="Pfam" id="PF00628">
    <property type="entry name" value="PHD"/>
    <property type="match status" value="1"/>
</dbReference>
<dbReference type="Proteomes" id="UP001652626">
    <property type="component" value="Chromosome 9"/>
</dbReference>
<dbReference type="GeneID" id="135193427"/>
<keyword evidence="6" id="KW-1185">Reference proteome</keyword>
<dbReference type="InterPro" id="IPR004244">
    <property type="entry name" value="Transposase_22"/>
</dbReference>
<dbReference type="InterPro" id="IPR057251">
    <property type="entry name" value="FP_C"/>
</dbReference>
<reference evidence="7" key="1">
    <citation type="submission" date="2025-08" db="UniProtKB">
        <authorList>
            <consortium name="RefSeq"/>
        </authorList>
    </citation>
    <scope>IDENTIFICATION</scope>
    <source>
        <tissue evidence="7">Whole body</tissue>
    </source>
</reference>
<dbReference type="PANTHER" id="PTHR11505">
    <property type="entry name" value="L1 TRANSPOSABLE ELEMENT-RELATED"/>
    <property type="match status" value="1"/>
</dbReference>
<keyword evidence="3" id="KW-0862">Zinc</keyword>
<dbReference type="InterPro" id="IPR013083">
    <property type="entry name" value="Znf_RING/FYVE/PHD"/>
</dbReference>
<evidence type="ECO:0000256" key="2">
    <source>
        <dbReference type="ARBA" id="ARBA00022771"/>
    </source>
</evidence>
<dbReference type="SUPFAM" id="SSF57903">
    <property type="entry name" value="FYVE/PHD zinc finger"/>
    <property type="match status" value="1"/>
</dbReference>
<dbReference type="InterPro" id="IPR004941">
    <property type="entry name" value="FP_N"/>
</dbReference>
<evidence type="ECO:0000256" key="1">
    <source>
        <dbReference type="ARBA" id="ARBA00022723"/>
    </source>
</evidence>
<dbReference type="Gene3D" id="3.30.70.1820">
    <property type="entry name" value="L1 transposable element, RRM domain"/>
    <property type="match status" value="1"/>
</dbReference>
<dbReference type="RefSeq" id="XP_064071915.1">
    <property type="nucleotide sequence ID" value="XM_064215845.1"/>
</dbReference>
<evidence type="ECO:0000256" key="4">
    <source>
        <dbReference type="SAM" id="Coils"/>
    </source>
</evidence>
<evidence type="ECO:0000256" key="3">
    <source>
        <dbReference type="ARBA" id="ARBA00022833"/>
    </source>
</evidence>
<dbReference type="InterPro" id="IPR019787">
    <property type="entry name" value="Znf_PHD-finger"/>
</dbReference>
<dbReference type="Pfam" id="PF03258">
    <property type="entry name" value="Baculo_FP"/>
    <property type="match status" value="1"/>
</dbReference>
<feature type="coiled-coil region" evidence="4">
    <location>
        <begin position="136"/>
        <end position="187"/>
    </location>
</feature>
<accession>A0ABM4AKT2</accession>
<keyword evidence="4" id="KW-0175">Coiled coil</keyword>
<organism evidence="6 7">
    <name type="scientific">Vanessa tameamea</name>
    <name type="common">Kamehameha butterfly</name>
    <dbReference type="NCBI Taxonomy" id="334116"/>
    <lineage>
        <taxon>Eukaryota</taxon>
        <taxon>Metazoa</taxon>
        <taxon>Ecdysozoa</taxon>
        <taxon>Arthropoda</taxon>
        <taxon>Hexapoda</taxon>
        <taxon>Insecta</taxon>
        <taxon>Pterygota</taxon>
        <taxon>Neoptera</taxon>
        <taxon>Endopterygota</taxon>
        <taxon>Lepidoptera</taxon>
        <taxon>Glossata</taxon>
        <taxon>Ditrysia</taxon>
        <taxon>Papilionoidea</taxon>
        <taxon>Nymphalidae</taxon>
        <taxon>Nymphalinae</taxon>
        <taxon>Vanessa</taxon>
    </lineage>
</organism>
<sequence length="348" mass="40298">MKFACCKSTTEGATGMMTCSNCKNNYHIACMYPTDKKKILPDLKTNWVCPECSLSKPRQYNNDNTPLRKNDRSSPDNVTMRRGASYISPECSMEASISYEQVREIVSLEFEKFCSKMKTTIADIISTELMPIRKEIASFQDSIAFINDQYENLNKKIELIENDMKSLKATNKEIGEIKSNLNRFEQEHNNREQWSRRSNLEIYGIPEKKGENLIDTLKSIAQQMDFPLNINYDLDFITRVAPKNNTSKKPKPIVVRFLARYRKDDFLSKARKLKLKASDLGFNNSNSPIFFNDHLTSENKSLLQRVKVKARENKYLYTWVKNCAIMVRRTDTSPIINISNESDLNKIK</sequence>
<feature type="domain" description="Zinc finger PHD-type" evidence="5">
    <location>
        <begin position="5"/>
        <end position="53"/>
    </location>
</feature>
<dbReference type="InterPro" id="IPR001965">
    <property type="entry name" value="Znf_PHD"/>
</dbReference>
<gene>
    <name evidence="7" type="primary">LOC135193427</name>
</gene>
<keyword evidence="1" id="KW-0479">Metal-binding</keyword>
<evidence type="ECO:0000313" key="6">
    <source>
        <dbReference type="Proteomes" id="UP001652626"/>
    </source>
</evidence>
<proteinExistence type="predicted"/>
<keyword evidence="2" id="KW-0863">Zinc-finger</keyword>
<evidence type="ECO:0000259" key="5">
    <source>
        <dbReference type="SMART" id="SM00249"/>
    </source>
</evidence>
<protein>
    <submittedName>
        <fullName evidence="7">Uncharacterized protein LOC135193427</fullName>
    </submittedName>
</protein>
<dbReference type="Gene3D" id="3.30.40.10">
    <property type="entry name" value="Zinc/RING finger domain, C3HC4 (zinc finger)"/>
    <property type="match status" value="1"/>
</dbReference>
<evidence type="ECO:0000313" key="7">
    <source>
        <dbReference type="RefSeq" id="XP_064071915.1"/>
    </source>
</evidence>